<comment type="similarity">
    <text evidence="13 14">Belongs to the peptidase S16 family.</text>
</comment>
<dbReference type="Gene3D" id="1.20.5.5270">
    <property type="match status" value="1"/>
</dbReference>
<dbReference type="GO" id="GO:0004252">
    <property type="term" value="F:serine-type endopeptidase activity"/>
    <property type="evidence" value="ECO:0007669"/>
    <property type="project" value="UniProtKB-UniRule"/>
</dbReference>
<comment type="catalytic activity">
    <reaction evidence="10">
        <text>Hydrolysis of proteins in presence of ATP.</text>
        <dbReference type="EC" id="3.4.21.53"/>
    </reaction>
</comment>
<dbReference type="FunFam" id="1.20.58.1480:FF:000002">
    <property type="entry name" value="Lon protease homolog, mitochondrial"/>
    <property type="match status" value="1"/>
</dbReference>
<dbReference type="InterPro" id="IPR003959">
    <property type="entry name" value="ATPase_AAA_core"/>
</dbReference>
<evidence type="ECO:0000313" key="19">
    <source>
        <dbReference type="Proteomes" id="UP000606786"/>
    </source>
</evidence>
<keyword evidence="2 13" id="KW-0645">Protease</keyword>
<dbReference type="GO" id="GO:0016887">
    <property type="term" value="F:ATP hydrolysis activity"/>
    <property type="evidence" value="ECO:0007669"/>
    <property type="project" value="InterPro"/>
</dbReference>
<feature type="domain" description="Lon N-terminal" evidence="17">
    <location>
        <begin position="1"/>
        <end position="99"/>
    </location>
</feature>
<dbReference type="Pfam" id="PF22667">
    <property type="entry name" value="Lon_lid"/>
    <property type="match status" value="1"/>
</dbReference>
<dbReference type="InterPro" id="IPR020568">
    <property type="entry name" value="Ribosomal_Su5_D2-typ_SF"/>
</dbReference>
<evidence type="ECO:0000256" key="15">
    <source>
        <dbReference type="RuleBase" id="RU000592"/>
    </source>
</evidence>
<dbReference type="Gene3D" id="3.40.50.300">
    <property type="entry name" value="P-loop containing nucleotide triphosphate hydrolases"/>
    <property type="match status" value="1"/>
</dbReference>
<evidence type="ECO:0000256" key="12">
    <source>
        <dbReference type="PIRSR" id="PIRSR001174-2"/>
    </source>
</evidence>
<dbReference type="OrthoDB" id="2411602at2759"/>
<dbReference type="GO" id="GO:0005524">
    <property type="term" value="F:ATP binding"/>
    <property type="evidence" value="ECO:0007669"/>
    <property type="project" value="UniProtKB-KW"/>
</dbReference>
<dbReference type="Pfam" id="PF05362">
    <property type="entry name" value="Lon_C"/>
    <property type="match status" value="1"/>
</dbReference>
<evidence type="ECO:0000313" key="18">
    <source>
        <dbReference type="EMBL" id="CAD7005008.1"/>
    </source>
</evidence>
<evidence type="ECO:0000256" key="4">
    <source>
        <dbReference type="ARBA" id="ARBA00022801"/>
    </source>
</evidence>
<dbReference type="FunFam" id="3.30.230.10:FF:000015">
    <property type="entry name" value="Lon protease homolog, mitochondrial"/>
    <property type="match status" value="1"/>
</dbReference>
<keyword evidence="9" id="KW-0496">Mitochondrion</keyword>
<evidence type="ECO:0000259" key="17">
    <source>
        <dbReference type="PROSITE" id="PS51787"/>
    </source>
</evidence>
<dbReference type="InterPro" id="IPR054594">
    <property type="entry name" value="Lon_lid"/>
</dbReference>
<evidence type="ECO:0000259" key="16">
    <source>
        <dbReference type="PROSITE" id="PS51786"/>
    </source>
</evidence>
<evidence type="ECO:0000256" key="13">
    <source>
        <dbReference type="PROSITE-ProRule" id="PRU01122"/>
    </source>
</evidence>
<dbReference type="SUPFAM" id="SSF54211">
    <property type="entry name" value="Ribosomal protein S5 domain 2-like"/>
    <property type="match status" value="1"/>
</dbReference>
<feature type="binding site" evidence="12">
    <location>
        <begin position="252"/>
        <end position="259"/>
    </location>
    <ligand>
        <name>ATP</name>
        <dbReference type="ChEBI" id="CHEBI:30616"/>
    </ligand>
</feature>
<dbReference type="PANTHER" id="PTHR43718:SF2">
    <property type="entry name" value="LON PROTEASE HOMOLOG, MITOCHONDRIAL"/>
    <property type="match status" value="1"/>
</dbReference>
<dbReference type="PIRSF" id="PIRSF001174">
    <property type="entry name" value="Lon_proteas"/>
    <property type="match status" value="1"/>
</dbReference>
<comment type="subcellular location">
    <subcellularLocation>
        <location evidence="1">Mitochondrion matrix</location>
    </subcellularLocation>
</comment>
<name>A0A811V387_CERCA</name>
<evidence type="ECO:0000256" key="2">
    <source>
        <dbReference type="ARBA" id="ARBA00022670"/>
    </source>
</evidence>
<accession>A0A811V387</accession>
<dbReference type="PRINTS" id="PR00830">
    <property type="entry name" value="ENDOLAPTASE"/>
</dbReference>
<feature type="active site" evidence="11 13">
    <location>
        <position position="584"/>
    </location>
</feature>
<evidence type="ECO:0000256" key="8">
    <source>
        <dbReference type="ARBA" id="ARBA00023125"/>
    </source>
</evidence>
<feature type="active site" evidence="11 13">
    <location>
        <position position="627"/>
    </location>
</feature>
<evidence type="ECO:0000256" key="9">
    <source>
        <dbReference type="ARBA" id="ARBA00023128"/>
    </source>
</evidence>
<dbReference type="GO" id="GO:0006515">
    <property type="term" value="P:protein quality control for misfolded or incompletely synthesized proteins"/>
    <property type="evidence" value="ECO:0007669"/>
    <property type="project" value="TreeGrafter"/>
</dbReference>
<dbReference type="InterPro" id="IPR014721">
    <property type="entry name" value="Ribsml_uS5_D2-typ_fold_subgr"/>
</dbReference>
<dbReference type="InterPro" id="IPR003593">
    <property type="entry name" value="AAA+_ATPase"/>
</dbReference>
<reference evidence="18" key="1">
    <citation type="submission" date="2020-11" db="EMBL/GenBank/DDBJ databases">
        <authorList>
            <person name="Whitehead M."/>
        </authorList>
    </citation>
    <scope>NUCLEOTIDE SEQUENCE</scope>
    <source>
        <strain evidence="18">EGII</strain>
    </source>
</reference>
<evidence type="ECO:0000256" key="6">
    <source>
        <dbReference type="ARBA" id="ARBA00022840"/>
    </source>
</evidence>
<dbReference type="InterPro" id="IPR027065">
    <property type="entry name" value="Lon_Prtase"/>
</dbReference>
<dbReference type="GO" id="GO:0051131">
    <property type="term" value="P:chaperone-mediated protein complex assembly"/>
    <property type="evidence" value="ECO:0007669"/>
    <property type="project" value="TreeGrafter"/>
</dbReference>
<keyword evidence="6 12" id="KW-0067">ATP-binding</keyword>
<dbReference type="Pfam" id="PF00004">
    <property type="entry name" value="AAA"/>
    <property type="match status" value="1"/>
</dbReference>
<dbReference type="InterPro" id="IPR008268">
    <property type="entry name" value="Peptidase_S16_AS"/>
</dbReference>
<keyword evidence="3 12" id="KW-0547">Nucleotide-binding</keyword>
<evidence type="ECO:0000256" key="7">
    <source>
        <dbReference type="ARBA" id="ARBA00022946"/>
    </source>
</evidence>
<keyword evidence="5 13" id="KW-0720">Serine protease</keyword>
<dbReference type="Proteomes" id="UP000606786">
    <property type="component" value="Unassembled WGS sequence"/>
</dbReference>
<dbReference type="FunFam" id="1.10.8.60:FF:000043">
    <property type="entry name" value="Lon protease homolog, mitochondrial"/>
    <property type="match status" value="1"/>
</dbReference>
<dbReference type="InterPro" id="IPR008269">
    <property type="entry name" value="Lon_proteolytic"/>
</dbReference>
<organism evidence="18 19">
    <name type="scientific">Ceratitis capitata</name>
    <name type="common">Mediterranean fruit fly</name>
    <name type="synonym">Tephritis capitata</name>
    <dbReference type="NCBI Taxonomy" id="7213"/>
    <lineage>
        <taxon>Eukaryota</taxon>
        <taxon>Metazoa</taxon>
        <taxon>Ecdysozoa</taxon>
        <taxon>Arthropoda</taxon>
        <taxon>Hexapoda</taxon>
        <taxon>Insecta</taxon>
        <taxon>Pterygota</taxon>
        <taxon>Neoptera</taxon>
        <taxon>Endopterygota</taxon>
        <taxon>Diptera</taxon>
        <taxon>Brachycera</taxon>
        <taxon>Muscomorpha</taxon>
        <taxon>Tephritoidea</taxon>
        <taxon>Tephritidae</taxon>
        <taxon>Ceratitis</taxon>
        <taxon>Ceratitis</taxon>
    </lineage>
</organism>
<evidence type="ECO:0000256" key="11">
    <source>
        <dbReference type="PIRSR" id="PIRSR001174-1"/>
    </source>
</evidence>
<keyword evidence="8" id="KW-0238">DNA-binding</keyword>
<dbReference type="InterPro" id="IPR004815">
    <property type="entry name" value="Lon_bac/euk-typ"/>
</dbReference>
<dbReference type="Pfam" id="PF02190">
    <property type="entry name" value="LON_substr_bdg"/>
    <property type="match status" value="1"/>
</dbReference>
<dbReference type="FunFam" id="1.20.5.5270:FF:000001">
    <property type="entry name" value="Lon protease homolog, mitochondrial"/>
    <property type="match status" value="1"/>
</dbReference>
<protein>
    <recommendedName>
        <fullName evidence="15">Lon protease homolog</fullName>
        <ecNumber evidence="15">3.4.21.-</ecNumber>
    </recommendedName>
</protein>
<dbReference type="Gene3D" id="1.10.8.60">
    <property type="match status" value="1"/>
</dbReference>
<gene>
    <name evidence="18" type="ORF">CCAP1982_LOCUS13382</name>
</gene>
<dbReference type="GO" id="GO:0007005">
    <property type="term" value="P:mitochondrion organization"/>
    <property type="evidence" value="ECO:0007669"/>
    <property type="project" value="TreeGrafter"/>
</dbReference>
<keyword evidence="19" id="KW-1185">Reference proteome</keyword>
<evidence type="ECO:0000256" key="1">
    <source>
        <dbReference type="ARBA" id="ARBA00004305"/>
    </source>
</evidence>
<dbReference type="InterPro" id="IPR027417">
    <property type="entry name" value="P-loop_NTPase"/>
</dbReference>
<dbReference type="EC" id="3.4.21.-" evidence="15"/>
<dbReference type="Gene3D" id="1.20.58.1480">
    <property type="match status" value="1"/>
</dbReference>
<dbReference type="PROSITE" id="PS01046">
    <property type="entry name" value="LON_SER"/>
    <property type="match status" value="1"/>
</dbReference>
<keyword evidence="4 13" id="KW-0378">Hydrolase</keyword>
<dbReference type="GO" id="GO:0005759">
    <property type="term" value="C:mitochondrial matrix"/>
    <property type="evidence" value="ECO:0007669"/>
    <property type="project" value="UniProtKB-SubCell"/>
</dbReference>
<feature type="domain" description="Lon proteolytic" evidence="16">
    <location>
        <begin position="488"/>
        <end position="678"/>
    </location>
</feature>
<evidence type="ECO:0000256" key="10">
    <source>
        <dbReference type="ARBA" id="ARBA00050665"/>
    </source>
</evidence>
<dbReference type="GO" id="GO:0003697">
    <property type="term" value="F:single-stranded DNA binding"/>
    <property type="evidence" value="ECO:0007669"/>
    <property type="project" value="TreeGrafter"/>
</dbReference>
<dbReference type="PANTHER" id="PTHR43718">
    <property type="entry name" value="LON PROTEASE"/>
    <property type="match status" value="1"/>
</dbReference>
<dbReference type="AlphaFoldDB" id="A0A811V387"/>
<evidence type="ECO:0000256" key="5">
    <source>
        <dbReference type="ARBA" id="ARBA00022825"/>
    </source>
</evidence>
<sequence>MVEVENIKHEQYKQTEEVKALTQEVIKTIRDIITMNPLYRESLQQMLHQNQRVVDNPVYLCDLGASLSAAEPEELQKIMEEMDIPKRLLLALALLKKELELSKLQQKIGREVEEKVKQQHRKYILQEQLKVIKKELGIEKDDKDAIGEKYREKLKDKTVPENVMTVIDEELNKLNFLESHSSEFNVTRNYLDWLTSLPWGVTSTENLSLEQAQKILDHDHYGMEDIKKRILEFIAVSHLKGSTQGKILCFHGPPGVGKTSIARSIARALNREYFRFSVGGMTDVAEIKGHRRTYVGAMPGKLIQCLKKTKTENPLVLIDEVDKIGKGYQGDPSSALLELLDPEQNANFLDHYLDVPVDLSHVLFICTANVIDTIPEPLRDRMELIEMSGYVAEEKMAIARQYLIPQAMRDCGITSDHISIEDDSLITLIKSYCRESGVRNLQKQIEKIVRKVAYRFVKKEGTQFTITGDNLTTFLGKHIFSSDRMYEETPPGVVMGLAWTAMGGSSLYIETAARRSTKLEKDEDSSGSIHITGNLGTVMKESAQIALTVARNFMRNSNADSAFLERGHIHLHVPEGSTPKDGPSAGVTIVTALISLASNRPVRQNIAMTGEVSLKGRVLPVGGIKEKTIAAKRSGVTCIILPEENKKDFAELPSYITDGLEVHFATTYDDVYKIAFSN</sequence>
<proteinExistence type="inferred from homology"/>
<dbReference type="PROSITE" id="PS51787">
    <property type="entry name" value="LON_N"/>
    <property type="match status" value="1"/>
</dbReference>
<evidence type="ECO:0000256" key="14">
    <source>
        <dbReference type="RuleBase" id="RU000591"/>
    </source>
</evidence>
<dbReference type="FunFam" id="3.40.50.300:FF:000021">
    <property type="entry name" value="Lon protease homolog"/>
    <property type="match status" value="1"/>
</dbReference>
<dbReference type="Gene3D" id="3.30.230.10">
    <property type="match status" value="1"/>
</dbReference>
<dbReference type="SMART" id="SM00382">
    <property type="entry name" value="AAA"/>
    <property type="match status" value="1"/>
</dbReference>
<dbReference type="SUPFAM" id="SSF52540">
    <property type="entry name" value="P-loop containing nucleoside triphosphate hydrolases"/>
    <property type="match status" value="1"/>
</dbReference>
<comment type="caution">
    <text evidence="18">The sequence shown here is derived from an EMBL/GenBank/DDBJ whole genome shotgun (WGS) entry which is preliminary data.</text>
</comment>
<evidence type="ECO:0000256" key="3">
    <source>
        <dbReference type="ARBA" id="ARBA00022741"/>
    </source>
</evidence>
<dbReference type="PROSITE" id="PS51786">
    <property type="entry name" value="LON_PROTEOLYTIC"/>
    <property type="match status" value="1"/>
</dbReference>
<dbReference type="EMBL" id="CAJHJT010000034">
    <property type="protein sequence ID" value="CAD7005008.1"/>
    <property type="molecule type" value="Genomic_DNA"/>
</dbReference>
<dbReference type="CDD" id="cd19500">
    <property type="entry name" value="RecA-like_Lon"/>
    <property type="match status" value="1"/>
</dbReference>
<keyword evidence="7" id="KW-0809">Transit peptide</keyword>
<dbReference type="NCBIfam" id="TIGR00763">
    <property type="entry name" value="lon"/>
    <property type="match status" value="1"/>
</dbReference>
<dbReference type="GO" id="GO:0004176">
    <property type="term" value="F:ATP-dependent peptidase activity"/>
    <property type="evidence" value="ECO:0007669"/>
    <property type="project" value="UniProtKB-UniRule"/>
</dbReference>
<dbReference type="InterPro" id="IPR003111">
    <property type="entry name" value="Lon_prtase_N"/>
</dbReference>